<feature type="region of interest" description="Disordered" evidence="1">
    <location>
        <begin position="248"/>
        <end position="298"/>
    </location>
</feature>
<feature type="compositionally biased region" description="Low complexity" evidence="1">
    <location>
        <begin position="264"/>
        <end position="279"/>
    </location>
</feature>
<feature type="compositionally biased region" description="Polar residues" evidence="1">
    <location>
        <begin position="173"/>
        <end position="183"/>
    </location>
</feature>
<organism evidence="2 3">
    <name type="scientific">Discina gigas</name>
    <dbReference type="NCBI Taxonomy" id="1032678"/>
    <lineage>
        <taxon>Eukaryota</taxon>
        <taxon>Fungi</taxon>
        <taxon>Dikarya</taxon>
        <taxon>Ascomycota</taxon>
        <taxon>Pezizomycotina</taxon>
        <taxon>Pezizomycetes</taxon>
        <taxon>Pezizales</taxon>
        <taxon>Discinaceae</taxon>
        <taxon>Discina</taxon>
    </lineage>
</organism>
<feature type="compositionally biased region" description="Polar residues" evidence="1">
    <location>
        <begin position="70"/>
        <end position="80"/>
    </location>
</feature>
<gene>
    <name evidence="2" type="ORF">Q9L58_006613</name>
</gene>
<comment type="caution">
    <text evidence="2">The sequence shown here is derived from an EMBL/GenBank/DDBJ whole genome shotgun (WGS) entry which is preliminary data.</text>
</comment>
<keyword evidence="3" id="KW-1185">Reference proteome</keyword>
<accession>A0ABR3GF02</accession>
<evidence type="ECO:0000256" key="1">
    <source>
        <dbReference type="SAM" id="MobiDB-lite"/>
    </source>
</evidence>
<evidence type="ECO:0000313" key="2">
    <source>
        <dbReference type="EMBL" id="KAL0634443.1"/>
    </source>
</evidence>
<protein>
    <submittedName>
        <fullName evidence="2">Uncharacterized protein</fullName>
    </submittedName>
</protein>
<feature type="compositionally biased region" description="Polar residues" evidence="1">
    <location>
        <begin position="400"/>
        <end position="423"/>
    </location>
</feature>
<dbReference type="EMBL" id="JBBBZM010000094">
    <property type="protein sequence ID" value="KAL0634443.1"/>
    <property type="molecule type" value="Genomic_DNA"/>
</dbReference>
<name>A0ABR3GF02_9PEZI</name>
<feature type="compositionally biased region" description="Polar residues" evidence="1">
    <location>
        <begin position="94"/>
        <end position="108"/>
    </location>
</feature>
<sequence length="530" mass="57198">MTEGNPSRFGRSATVGGSAAQSPSKAIKKQRSLRSLFSFFKSLKQDKKSPNIPESHYPNNRPSTKALGLSTASLPAQTSTGEDEDDENSDNDSPRTTGHWHSTTSLPSQVRAPFARHSPTSSSSSASSFEFPSDASTAATSPSNSSPSVLIKSLSSASVATADSVTSVVSPTENNSPPAQPSTKPLKMAKTSKRVSDNYQKQPSPLSSVMDAHSPYTPQMSTQDNQPKRRSYLGSLLRRSQSHPDLADLTQADLPPLPPMPTLASASRPTSPASSISRAKSFRNKFTDPKKSTGFGGYTDQEKIERMSILGADPAGYGYYLYPTSEKEASNRRNSGTGPGYVGDWKKDNWGARSDGPGGGRGNSGAPPRAWKDSRGRGFRRAVAQQAIPEEASDAFDSESMMSQSNKPSRRFSNPTSVESVSTLEKKEERRQRLHNSWDSIQAHQKIQELSLLKVPCAKTETPDQEDEAVLRVLQQGALRAIDAADSVVEEFDGNIINLSIPDTGDSGEQVGVVEMKDNLPMIRIDMVEA</sequence>
<feature type="region of interest" description="Disordered" evidence="1">
    <location>
        <begin position="1"/>
        <end position="30"/>
    </location>
</feature>
<feature type="region of interest" description="Disordered" evidence="1">
    <location>
        <begin position="44"/>
        <end position="230"/>
    </location>
</feature>
<reference evidence="2 3" key="1">
    <citation type="submission" date="2024-02" db="EMBL/GenBank/DDBJ databases">
        <title>Discinaceae phylogenomics.</title>
        <authorList>
            <person name="Dirks A.C."/>
            <person name="James T.Y."/>
        </authorList>
    </citation>
    <scope>NUCLEOTIDE SEQUENCE [LARGE SCALE GENOMIC DNA]</scope>
    <source>
        <strain evidence="2 3">ACD0624</strain>
    </source>
</reference>
<feature type="region of interest" description="Disordered" evidence="1">
    <location>
        <begin position="327"/>
        <end position="427"/>
    </location>
</feature>
<proteinExistence type="predicted"/>
<evidence type="ECO:0000313" key="3">
    <source>
        <dbReference type="Proteomes" id="UP001447188"/>
    </source>
</evidence>
<dbReference type="Proteomes" id="UP001447188">
    <property type="component" value="Unassembled WGS sequence"/>
</dbReference>
<feature type="compositionally biased region" description="Polar residues" evidence="1">
    <location>
        <begin position="197"/>
        <end position="207"/>
    </location>
</feature>
<feature type="compositionally biased region" description="Low complexity" evidence="1">
    <location>
        <begin position="113"/>
        <end position="172"/>
    </location>
</feature>
<feature type="compositionally biased region" description="Acidic residues" evidence="1">
    <location>
        <begin position="81"/>
        <end position="90"/>
    </location>
</feature>
<feature type="compositionally biased region" description="Polar residues" evidence="1">
    <location>
        <begin position="216"/>
        <end position="225"/>
    </location>
</feature>